<organism evidence="16 17">
    <name type="scientific">Orchesella cincta</name>
    <name type="common">Springtail</name>
    <name type="synonym">Podura cincta</name>
    <dbReference type="NCBI Taxonomy" id="48709"/>
    <lineage>
        <taxon>Eukaryota</taxon>
        <taxon>Metazoa</taxon>
        <taxon>Ecdysozoa</taxon>
        <taxon>Arthropoda</taxon>
        <taxon>Hexapoda</taxon>
        <taxon>Collembola</taxon>
        <taxon>Entomobryomorpha</taxon>
        <taxon>Entomobryoidea</taxon>
        <taxon>Orchesellidae</taxon>
        <taxon>Orchesellinae</taxon>
        <taxon>Orchesella</taxon>
    </lineage>
</organism>
<feature type="compositionally biased region" description="Low complexity" evidence="14">
    <location>
        <begin position="230"/>
        <end position="239"/>
    </location>
</feature>
<comment type="caution">
    <text evidence="16">The sequence shown here is derived from an EMBL/GenBank/DDBJ whole genome shotgun (WGS) entry which is preliminary data.</text>
</comment>
<comment type="function">
    <text evidence="12">Non-catalytic component of the NSL histone acetyltransferase complex, a multiprotein complex that mediates histone H4 acetylation at 'Lys-5'- and 'Lys-8' (H4K5ac and H4K8ac) at transcription start sites and promotes transcription initiation. Required for NSL complex stability and for transcription of intraciliary transport genes in both ciliated and non-ciliated cells by regulating histone H4 acetylation at 'Lys-5'- and 'Lys-12' (H4K5ac and H4K12ac). This is necessary for cilium assembly in ciliated cells and for organization of the microtubule cytoskeleton in non-ciliated cells. Required within the NSL complex to maintain nuclear architecture stability by promoting KAT8-mediated acetylation of lamin LMNA.</text>
</comment>
<evidence type="ECO:0000256" key="3">
    <source>
        <dbReference type="ARBA" id="ARBA00015508"/>
    </source>
</evidence>
<protein>
    <recommendedName>
        <fullName evidence="3">KAT8 regulatory NSL complex subunit 2</fullName>
    </recommendedName>
    <alternativeName>
        <fullName evidence="11">NSL complex protein NSL2</fullName>
    </alternativeName>
    <alternativeName>
        <fullName evidence="10">Non-specific lethal 2 homolog</fullName>
    </alternativeName>
</protein>
<dbReference type="GO" id="GO:0044545">
    <property type="term" value="C:NSL complex"/>
    <property type="evidence" value="ECO:0007669"/>
    <property type="project" value="TreeGrafter"/>
</dbReference>
<evidence type="ECO:0000256" key="1">
    <source>
        <dbReference type="ARBA" id="ARBA00004123"/>
    </source>
</evidence>
<keyword evidence="8" id="KW-0496">Mitochondrion</keyword>
<evidence type="ECO:0000256" key="11">
    <source>
        <dbReference type="ARBA" id="ARBA00033378"/>
    </source>
</evidence>
<feature type="region of interest" description="Disordered" evidence="14">
    <location>
        <begin position="794"/>
        <end position="831"/>
    </location>
</feature>
<feature type="compositionally biased region" description="Polar residues" evidence="14">
    <location>
        <begin position="240"/>
        <end position="253"/>
    </location>
</feature>
<keyword evidence="6" id="KW-0832">Ubl conjugation</keyword>
<evidence type="ECO:0000256" key="12">
    <source>
        <dbReference type="ARBA" id="ARBA00093359"/>
    </source>
</evidence>
<proteinExistence type="predicted"/>
<evidence type="ECO:0000256" key="5">
    <source>
        <dbReference type="ARBA" id="ARBA00022553"/>
    </source>
</evidence>
<reference evidence="16 17" key="1">
    <citation type="journal article" date="2016" name="Genome Biol. Evol.">
        <title>Gene Family Evolution Reflects Adaptation to Soil Environmental Stressors in the Genome of the Collembolan Orchesella cincta.</title>
        <authorList>
            <person name="Faddeeva-Vakhrusheva A."/>
            <person name="Derks M.F."/>
            <person name="Anvar S.Y."/>
            <person name="Agamennone V."/>
            <person name="Suring W."/>
            <person name="Smit S."/>
            <person name="van Straalen N.M."/>
            <person name="Roelofs D."/>
        </authorList>
    </citation>
    <scope>NUCLEOTIDE SEQUENCE [LARGE SCALE GENOMIC DNA]</scope>
    <source>
        <tissue evidence="16">Mixed pool</tissue>
    </source>
</reference>
<evidence type="ECO:0000256" key="14">
    <source>
        <dbReference type="SAM" id="MobiDB-lite"/>
    </source>
</evidence>
<feature type="region of interest" description="Disordered" evidence="14">
    <location>
        <begin position="974"/>
        <end position="1009"/>
    </location>
</feature>
<dbReference type="AlphaFoldDB" id="A0A1D2MTR0"/>
<feature type="region of interest" description="Disordered" evidence="14">
    <location>
        <begin position="134"/>
        <end position="166"/>
    </location>
</feature>
<feature type="compositionally biased region" description="Acidic residues" evidence="14">
    <location>
        <begin position="976"/>
        <end position="987"/>
    </location>
</feature>
<dbReference type="STRING" id="48709.A0A1D2MTR0"/>
<feature type="domain" description="KANL2-like probable zinc-finger" evidence="15">
    <location>
        <begin position="521"/>
        <end position="581"/>
    </location>
</feature>
<gene>
    <name evidence="16" type="ORF">Ocin01_10282</name>
</gene>
<feature type="domain" description="KANL2-like probable zinc-finger" evidence="15">
    <location>
        <begin position="847"/>
        <end position="906"/>
    </location>
</feature>
<evidence type="ECO:0000313" key="17">
    <source>
        <dbReference type="Proteomes" id="UP000094527"/>
    </source>
</evidence>
<dbReference type="EMBL" id="LJIJ01000543">
    <property type="protein sequence ID" value="ODM96396.1"/>
    <property type="molecule type" value="Genomic_DNA"/>
</dbReference>
<accession>A0A1D2MTR0</accession>
<dbReference type="GO" id="GO:0006325">
    <property type="term" value="P:chromatin organization"/>
    <property type="evidence" value="ECO:0007669"/>
    <property type="project" value="UniProtKB-KW"/>
</dbReference>
<evidence type="ECO:0000256" key="13">
    <source>
        <dbReference type="ARBA" id="ARBA00093543"/>
    </source>
</evidence>
<evidence type="ECO:0000256" key="9">
    <source>
        <dbReference type="ARBA" id="ARBA00023242"/>
    </source>
</evidence>
<evidence type="ECO:0000256" key="10">
    <source>
        <dbReference type="ARBA" id="ARBA00032947"/>
    </source>
</evidence>
<evidence type="ECO:0000256" key="4">
    <source>
        <dbReference type="ARBA" id="ARBA00022499"/>
    </source>
</evidence>
<feature type="compositionally biased region" description="Acidic residues" evidence="14">
    <location>
        <begin position="806"/>
        <end position="818"/>
    </location>
</feature>
<feature type="compositionally biased region" description="Low complexity" evidence="14">
    <location>
        <begin position="266"/>
        <end position="278"/>
    </location>
</feature>
<dbReference type="OrthoDB" id="677315at2759"/>
<dbReference type="PANTHER" id="PTHR13453:SF1">
    <property type="entry name" value="KAT8 REGULATORY NSL COMPLEX SUBUNIT 2"/>
    <property type="match status" value="1"/>
</dbReference>
<evidence type="ECO:0000256" key="2">
    <source>
        <dbReference type="ARBA" id="ARBA00004173"/>
    </source>
</evidence>
<comment type="subunit">
    <text evidence="13">Component of the NSL complex at least composed of KAT8/MOF, KANSL1, KANSL2, KANSL3, MCRS1, PHF20, OGT1/OGT, WDR5 and HCFC1.</text>
</comment>
<dbReference type="GO" id="GO:0005739">
    <property type="term" value="C:mitochondrion"/>
    <property type="evidence" value="ECO:0007669"/>
    <property type="project" value="UniProtKB-SubCell"/>
</dbReference>
<evidence type="ECO:0000256" key="8">
    <source>
        <dbReference type="ARBA" id="ARBA00023128"/>
    </source>
</evidence>
<feature type="compositionally biased region" description="Basic and acidic residues" evidence="14">
    <location>
        <begin position="794"/>
        <end position="805"/>
    </location>
</feature>
<dbReference type="InterPro" id="IPR026316">
    <property type="entry name" value="NSL2"/>
</dbReference>
<dbReference type="Proteomes" id="UP000094527">
    <property type="component" value="Unassembled WGS sequence"/>
</dbReference>
<feature type="region of interest" description="Disordered" evidence="14">
    <location>
        <begin position="436"/>
        <end position="472"/>
    </location>
</feature>
<feature type="compositionally biased region" description="Basic and acidic residues" evidence="14">
    <location>
        <begin position="819"/>
        <end position="828"/>
    </location>
</feature>
<name>A0A1D2MTR0_ORCCI</name>
<keyword evidence="4" id="KW-1017">Isopeptide bond</keyword>
<keyword evidence="17" id="KW-1185">Reference proteome</keyword>
<keyword evidence="7" id="KW-0156">Chromatin regulator</keyword>
<dbReference type="GO" id="GO:0005634">
    <property type="term" value="C:nucleus"/>
    <property type="evidence" value="ECO:0007669"/>
    <property type="project" value="UniProtKB-SubCell"/>
</dbReference>
<evidence type="ECO:0000313" key="16">
    <source>
        <dbReference type="EMBL" id="ODM96396.1"/>
    </source>
</evidence>
<keyword evidence="9" id="KW-0539">Nucleus</keyword>
<evidence type="ECO:0000259" key="15">
    <source>
        <dbReference type="Pfam" id="PF13891"/>
    </source>
</evidence>
<keyword evidence="5" id="KW-0597">Phosphoprotein</keyword>
<comment type="subcellular location">
    <subcellularLocation>
        <location evidence="2">Mitochondrion</location>
    </subcellularLocation>
    <subcellularLocation>
        <location evidence="1">Nucleus</location>
    </subcellularLocation>
</comment>
<dbReference type="Pfam" id="PF13891">
    <property type="entry name" value="zf-C3HC3H_KANSL2"/>
    <property type="match status" value="2"/>
</dbReference>
<dbReference type="InterPro" id="IPR025927">
    <property type="entry name" value="Znf_KANL2-like"/>
</dbReference>
<sequence length="1009" mass="111588">MSSPAVTTGANNGVSQAAVTVESGNGIGNGGNSTSTLSVSSHLDPVVRLNPFEISEAQLRAIKRKPSVDSKTVKTGVEAEVAMSSSGTENTVSKMLELVEIKKEAEEETVIKPRRPSVHFAATLVETEPKPRLTTTMVDRPKPESGGGGSRKHRSRKEKLVCRSESPTEMGLATAVTQSLPSITIPLPVMSTSSGISGRSTPTPSVPPPVLKESFVSLTQNDSVAPPPIVTKTPPVVATQASTRKTPTPTPSVSRPYKAPVKRTNSVSHSSGGSRRSSPATLLSGSGMSEFKEPVRKKKVIEIVSPRKRKMDHFDLMKASSDPIFIRAANTYKLKNKSHRNRLKFSRTSFNKSNQSGSHRIRRESLQQNSMGAVINKQRMSFSPIKKDVESETTWPTAVVDDLLWTLEEAEKEFYLHGGSMPAASSFVSQAGISDPVAGSSSDTSSSFPFGRRRVESEPASAGSFEMAPNSPSGSQGFYHLRKEIYFSPSPSYAATGPTGRRRYSRRRHARIHPPFDNSNCAFQGHHCPNINTPGSQYCEKHLDQGPTAGYSHCRFMKDGRQCGAIYPSYDPSVTFCEEHACNVAKSEYDKRMPNPQPDAAKNIIAKMSKILAEGLVKTDSEKVDTSSPVILQIAEDPDILQELPLGKYTGGQLEECDSEGERNVNPEKPDYDTLKNAGYYTTEEVIQIHINKLRKLKALYTREKELEWLTRQHKFRFLKDGLEKLKHFGPRFTTNPYLIDKVNTELPKEYIDHQIKQYEAAKAILQSAYRRDGQRGLLRLKMLKKVQELEKMAKASGQKPHDAFDLYDSETDVDSDSGEPRDRRESSRLTGVKPSKCAYNEGYAIRACPNPPVYRSHYCFKHILSDTKQVQWTHCNRRIGPDAVQDVCKTPVFKVLEKSGCAIHAPLVLSKHKQLRRSEEDLTTLADTDDEEEEIPLEGETEILESLVSDECISVSHLDEAIGRLSTRRLLEITDTSDSEETDEEGAMAGPYIPSPEEIHSPQPNSSL</sequence>
<feature type="region of interest" description="Disordered" evidence="14">
    <location>
        <begin position="222"/>
        <end position="290"/>
    </location>
</feature>
<evidence type="ECO:0000256" key="6">
    <source>
        <dbReference type="ARBA" id="ARBA00022843"/>
    </source>
</evidence>
<dbReference type="PANTHER" id="PTHR13453">
    <property type="entry name" value="KAT8 REGULATORY NSL COMPLEX SUBUNIT 2"/>
    <property type="match status" value="1"/>
</dbReference>
<evidence type="ECO:0000256" key="7">
    <source>
        <dbReference type="ARBA" id="ARBA00022853"/>
    </source>
</evidence>